<dbReference type="EMBL" id="JAUEPO010000004">
    <property type="protein sequence ID" value="KAK3323944.1"/>
    <property type="molecule type" value="Genomic_DNA"/>
</dbReference>
<dbReference type="AlphaFoldDB" id="A0AAE0MAI7"/>
<keyword evidence="3" id="KW-1185">Reference proteome</keyword>
<organism evidence="2 3">
    <name type="scientific">Cercophora scortea</name>
    <dbReference type="NCBI Taxonomy" id="314031"/>
    <lineage>
        <taxon>Eukaryota</taxon>
        <taxon>Fungi</taxon>
        <taxon>Dikarya</taxon>
        <taxon>Ascomycota</taxon>
        <taxon>Pezizomycotina</taxon>
        <taxon>Sordariomycetes</taxon>
        <taxon>Sordariomycetidae</taxon>
        <taxon>Sordariales</taxon>
        <taxon>Lasiosphaeriaceae</taxon>
        <taxon>Cercophora</taxon>
    </lineage>
</organism>
<accession>A0AAE0MAI7</accession>
<reference evidence="2" key="2">
    <citation type="submission" date="2023-06" db="EMBL/GenBank/DDBJ databases">
        <authorList>
            <consortium name="Lawrence Berkeley National Laboratory"/>
            <person name="Haridas S."/>
            <person name="Hensen N."/>
            <person name="Bonometti L."/>
            <person name="Westerberg I."/>
            <person name="Brannstrom I.O."/>
            <person name="Guillou S."/>
            <person name="Cros-Aarteil S."/>
            <person name="Calhoun S."/>
            <person name="Kuo A."/>
            <person name="Mondo S."/>
            <person name="Pangilinan J."/>
            <person name="Riley R."/>
            <person name="Labutti K."/>
            <person name="Andreopoulos B."/>
            <person name="Lipzen A."/>
            <person name="Chen C."/>
            <person name="Yanf M."/>
            <person name="Daum C."/>
            <person name="Ng V."/>
            <person name="Clum A."/>
            <person name="Steindorff A."/>
            <person name="Ohm R."/>
            <person name="Martin F."/>
            <person name="Silar P."/>
            <person name="Natvig D."/>
            <person name="Lalanne C."/>
            <person name="Gautier V."/>
            <person name="Ament-Velasquez S.L."/>
            <person name="Kruys A."/>
            <person name="Hutchinson M.I."/>
            <person name="Powell A.J."/>
            <person name="Barry K."/>
            <person name="Miller A.N."/>
            <person name="Grigoriev I.V."/>
            <person name="Debuchy R."/>
            <person name="Gladieux P."/>
            <person name="Thoren M.H."/>
            <person name="Johannesson H."/>
        </authorList>
    </citation>
    <scope>NUCLEOTIDE SEQUENCE</scope>
    <source>
        <strain evidence="2">SMH4131-1</strain>
    </source>
</reference>
<proteinExistence type="predicted"/>
<evidence type="ECO:0000256" key="1">
    <source>
        <dbReference type="SAM" id="MobiDB-lite"/>
    </source>
</evidence>
<sequence length="207" mass="22558">MYHLLPTYTWPRSRRYLTVASIPSSPKASFVCSASSAEYSRPSRAPFQPRPSRHPSLPSIVGWFRGAPPSTIHTIRHPGSRPSLSVLPTGYLTLNLPCRQVVRLSHRSPFLSHLPLSPATRVSSPTQGTDRTRNDSPRGGNGIGSFPAQAAALHGRAAPGNFGILKITSMTSSTNVYFRHPLVRPHVWHVCSRDLVSFFSLIAGAAS</sequence>
<protein>
    <submittedName>
        <fullName evidence="2">Uncharacterized protein</fullName>
    </submittedName>
</protein>
<feature type="compositionally biased region" description="Polar residues" evidence="1">
    <location>
        <begin position="120"/>
        <end position="129"/>
    </location>
</feature>
<feature type="region of interest" description="Disordered" evidence="1">
    <location>
        <begin position="116"/>
        <end position="147"/>
    </location>
</feature>
<name>A0AAE0MAI7_9PEZI</name>
<dbReference type="Proteomes" id="UP001286456">
    <property type="component" value="Unassembled WGS sequence"/>
</dbReference>
<reference evidence="2" key="1">
    <citation type="journal article" date="2023" name="Mol. Phylogenet. Evol.">
        <title>Genome-scale phylogeny and comparative genomics of the fungal order Sordariales.</title>
        <authorList>
            <person name="Hensen N."/>
            <person name="Bonometti L."/>
            <person name="Westerberg I."/>
            <person name="Brannstrom I.O."/>
            <person name="Guillou S."/>
            <person name="Cros-Aarteil S."/>
            <person name="Calhoun S."/>
            <person name="Haridas S."/>
            <person name="Kuo A."/>
            <person name="Mondo S."/>
            <person name="Pangilinan J."/>
            <person name="Riley R."/>
            <person name="LaButti K."/>
            <person name="Andreopoulos B."/>
            <person name="Lipzen A."/>
            <person name="Chen C."/>
            <person name="Yan M."/>
            <person name="Daum C."/>
            <person name="Ng V."/>
            <person name="Clum A."/>
            <person name="Steindorff A."/>
            <person name="Ohm R.A."/>
            <person name="Martin F."/>
            <person name="Silar P."/>
            <person name="Natvig D.O."/>
            <person name="Lalanne C."/>
            <person name="Gautier V."/>
            <person name="Ament-Velasquez S.L."/>
            <person name="Kruys A."/>
            <person name="Hutchinson M.I."/>
            <person name="Powell A.J."/>
            <person name="Barry K."/>
            <person name="Miller A.N."/>
            <person name="Grigoriev I.V."/>
            <person name="Debuchy R."/>
            <person name="Gladieux P."/>
            <person name="Hiltunen Thoren M."/>
            <person name="Johannesson H."/>
        </authorList>
    </citation>
    <scope>NUCLEOTIDE SEQUENCE</scope>
    <source>
        <strain evidence="2">SMH4131-1</strain>
    </source>
</reference>
<evidence type="ECO:0000313" key="2">
    <source>
        <dbReference type="EMBL" id="KAK3323944.1"/>
    </source>
</evidence>
<gene>
    <name evidence="2" type="ORF">B0T19DRAFT_218236</name>
</gene>
<evidence type="ECO:0000313" key="3">
    <source>
        <dbReference type="Proteomes" id="UP001286456"/>
    </source>
</evidence>
<comment type="caution">
    <text evidence="2">The sequence shown here is derived from an EMBL/GenBank/DDBJ whole genome shotgun (WGS) entry which is preliminary data.</text>
</comment>